<comment type="caution">
    <text evidence="3">The sequence shown here is derived from an EMBL/GenBank/DDBJ whole genome shotgun (WGS) entry which is preliminary data.</text>
</comment>
<protein>
    <submittedName>
        <fullName evidence="3">Transcriptional regulator</fullName>
    </submittedName>
</protein>
<dbReference type="Pfam" id="PF01381">
    <property type="entry name" value="HTH_3"/>
    <property type="match status" value="1"/>
</dbReference>
<dbReference type="InterPro" id="IPR001387">
    <property type="entry name" value="Cro/C1-type_HTH"/>
</dbReference>
<dbReference type="Proteomes" id="UP000050668">
    <property type="component" value="Unassembled WGS sequence"/>
</dbReference>
<dbReference type="SMART" id="SM00530">
    <property type="entry name" value="HTH_XRE"/>
    <property type="match status" value="1"/>
</dbReference>
<evidence type="ECO:0000256" key="1">
    <source>
        <dbReference type="ARBA" id="ARBA00023125"/>
    </source>
</evidence>
<keyword evidence="4" id="KW-1185">Reference proteome</keyword>
<evidence type="ECO:0000313" key="4">
    <source>
        <dbReference type="Proteomes" id="UP000050668"/>
    </source>
</evidence>
<dbReference type="SUPFAM" id="SSF47413">
    <property type="entry name" value="lambda repressor-like DNA-binding domains"/>
    <property type="match status" value="1"/>
</dbReference>
<dbReference type="InterPro" id="IPR010982">
    <property type="entry name" value="Lambda_DNA-bd_dom_sf"/>
</dbReference>
<dbReference type="EMBL" id="LGRV01000002">
    <property type="protein sequence ID" value="KOS70323.1"/>
    <property type="molecule type" value="Genomic_DNA"/>
</dbReference>
<evidence type="ECO:0000259" key="2">
    <source>
        <dbReference type="PROSITE" id="PS50943"/>
    </source>
</evidence>
<dbReference type="Gene3D" id="1.10.260.40">
    <property type="entry name" value="lambda repressor-like DNA-binding domains"/>
    <property type="match status" value="1"/>
</dbReference>
<sequence length="69" mass="7995">MENDRWGRRIRAFRKLKRMQQVEFSRKIGISTTTLSKIERGERIPSVELLMIIAQALAIDIQELKGNGP</sequence>
<dbReference type="PANTHER" id="PTHR46797">
    <property type="entry name" value="HTH-TYPE TRANSCRIPTIONAL REGULATOR"/>
    <property type="match status" value="1"/>
</dbReference>
<name>A0ABR5K4P8_9BACI</name>
<keyword evidence="1" id="KW-0238">DNA-binding</keyword>
<dbReference type="RefSeq" id="WP_053582299.1">
    <property type="nucleotide sequence ID" value="NZ_LGRV01000002.1"/>
</dbReference>
<dbReference type="CDD" id="cd00093">
    <property type="entry name" value="HTH_XRE"/>
    <property type="match status" value="1"/>
</dbReference>
<reference evidence="4" key="1">
    <citation type="submission" date="2015-07" db="EMBL/GenBank/DDBJ databases">
        <title>Fjat-14205 dsm 2895.</title>
        <authorList>
            <person name="Liu B."/>
            <person name="Wang J."/>
            <person name="Zhu Y."/>
            <person name="Liu G."/>
            <person name="Chen Q."/>
            <person name="Chen Z."/>
            <person name="Lan J."/>
            <person name="Che J."/>
            <person name="Ge C."/>
            <person name="Shi H."/>
            <person name="Pan Z."/>
            <person name="Liu X."/>
        </authorList>
    </citation>
    <scope>NUCLEOTIDE SEQUENCE [LARGE SCALE GENOMIC DNA]</scope>
    <source>
        <strain evidence="4">DSM 25560</strain>
    </source>
</reference>
<evidence type="ECO:0000313" key="3">
    <source>
        <dbReference type="EMBL" id="KOS70323.1"/>
    </source>
</evidence>
<dbReference type="InterPro" id="IPR050807">
    <property type="entry name" value="TransReg_Diox_bact_type"/>
</dbReference>
<gene>
    <name evidence="3" type="ORF">AEA09_02165</name>
</gene>
<accession>A0ABR5K4P8</accession>
<dbReference type="PROSITE" id="PS50943">
    <property type="entry name" value="HTH_CROC1"/>
    <property type="match status" value="1"/>
</dbReference>
<dbReference type="PANTHER" id="PTHR46797:SF1">
    <property type="entry name" value="METHYLPHOSPHONATE SYNTHASE"/>
    <property type="match status" value="1"/>
</dbReference>
<organism evidence="3 4">
    <name type="scientific">Lysinibacillus contaminans</name>
    <dbReference type="NCBI Taxonomy" id="1293441"/>
    <lineage>
        <taxon>Bacteria</taxon>
        <taxon>Bacillati</taxon>
        <taxon>Bacillota</taxon>
        <taxon>Bacilli</taxon>
        <taxon>Bacillales</taxon>
        <taxon>Bacillaceae</taxon>
        <taxon>Lysinibacillus</taxon>
    </lineage>
</organism>
<proteinExistence type="predicted"/>
<feature type="domain" description="HTH cro/C1-type" evidence="2">
    <location>
        <begin position="10"/>
        <end position="64"/>
    </location>
</feature>